<evidence type="ECO:0000259" key="3">
    <source>
        <dbReference type="PROSITE" id="PS50878"/>
    </source>
</evidence>
<name>A0A8S3RIJ9_MYTED</name>
<evidence type="ECO:0000313" key="5">
    <source>
        <dbReference type="Proteomes" id="UP000683360"/>
    </source>
</evidence>
<dbReference type="PROSITE" id="PS50878">
    <property type="entry name" value="RT_POL"/>
    <property type="match status" value="1"/>
</dbReference>
<dbReference type="InterPro" id="IPR000477">
    <property type="entry name" value="RT_dom"/>
</dbReference>
<dbReference type="CDD" id="cd01650">
    <property type="entry name" value="RT_nLTR_like"/>
    <property type="match status" value="1"/>
</dbReference>
<evidence type="ECO:0000313" key="4">
    <source>
        <dbReference type="EMBL" id="CAG2207890.1"/>
    </source>
</evidence>
<feature type="coiled-coil region" evidence="1">
    <location>
        <begin position="99"/>
        <end position="126"/>
    </location>
</feature>
<evidence type="ECO:0000256" key="1">
    <source>
        <dbReference type="SAM" id="Coils"/>
    </source>
</evidence>
<organism evidence="4 5">
    <name type="scientific">Mytilus edulis</name>
    <name type="common">Blue mussel</name>
    <dbReference type="NCBI Taxonomy" id="6550"/>
    <lineage>
        <taxon>Eukaryota</taxon>
        <taxon>Metazoa</taxon>
        <taxon>Spiralia</taxon>
        <taxon>Lophotrochozoa</taxon>
        <taxon>Mollusca</taxon>
        <taxon>Bivalvia</taxon>
        <taxon>Autobranchia</taxon>
        <taxon>Pteriomorphia</taxon>
        <taxon>Mytilida</taxon>
        <taxon>Mytiloidea</taxon>
        <taxon>Mytilidae</taxon>
        <taxon>Mytilinae</taxon>
        <taxon>Mytilus</taxon>
    </lineage>
</organism>
<dbReference type="InterPro" id="IPR043502">
    <property type="entry name" value="DNA/RNA_pol_sf"/>
</dbReference>
<dbReference type="Gene3D" id="3.60.10.10">
    <property type="entry name" value="Endonuclease/exonuclease/phosphatase"/>
    <property type="match status" value="1"/>
</dbReference>
<accession>A0A8S3RIJ9</accession>
<proteinExistence type="predicted"/>
<dbReference type="PANTHER" id="PTHR47027">
    <property type="entry name" value="REVERSE TRANSCRIPTASE DOMAIN-CONTAINING PROTEIN"/>
    <property type="match status" value="1"/>
</dbReference>
<comment type="caution">
    <text evidence="4">The sequence shown here is derived from an EMBL/GenBank/DDBJ whole genome shotgun (WGS) entry which is preliminary data.</text>
</comment>
<feature type="domain" description="Reverse transcriptase" evidence="3">
    <location>
        <begin position="664"/>
        <end position="912"/>
    </location>
</feature>
<gene>
    <name evidence="4" type="ORF">MEDL_22133</name>
</gene>
<dbReference type="InterPro" id="IPR036691">
    <property type="entry name" value="Endo/exonu/phosph_ase_sf"/>
</dbReference>
<protein>
    <recommendedName>
        <fullName evidence="3">Reverse transcriptase domain-containing protein</fullName>
    </recommendedName>
</protein>
<dbReference type="Proteomes" id="UP000683360">
    <property type="component" value="Unassembled WGS sequence"/>
</dbReference>
<dbReference type="EMBL" id="CAJPWZ010001095">
    <property type="protein sequence ID" value="CAG2207890.1"/>
    <property type="molecule type" value="Genomic_DNA"/>
</dbReference>
<feature type="compositionally biased region" description="Basic residues" evidence="2">
    <location>
        <begin position="1"/>
        <end position="10"/>
    </location>
</feature>
<sequence>MSRYPPRRPRQSSSDSDCDFVRPSPKRLNTKSYSVPIQPSQSIMSEPNSDQNVSTNDLYKLMMSIKQNQDSLRTSLEQRMTNMETKFTHEISKGIQSLKDEMSMEFANVDNKIRTLENKMLKYESDLHVKNTTQSAINENSSQHKLVFKNITHDTSDMESLKAYVNGVLNAIGLDFNVVDVQKIGDNEAIELDGYKWIGCNRRILSNKAWRGSGGIGFLIKNCILDNFDVDILDNSRDDILWINLKCKHDQNFMLYLCVCYLQPERSSRGNIAQEFYDHLLSQVYLYSSHNPVLICGDFNGRIGNSQDLTDSIGTLPERCYIDSVKNAFGVFLLEFLNDSNCSMLNGRGDSSKDNFTYVSPIGKSVVDYMITPHASLTKFYDFEVKLVSDLLIDHNIEVHPNSRVPDHSVLQCSFDYSEYRNYTSPQVAKTPIYENNCVKSVRRKYDVTKIPNDIFKSERCVRCLDKVVDSLLDRHNIEQRINSIYETLLNAIHDEMDNVLDYKDLGQSTHKRKRRNTKPYWNNELRNLLREVNIAEKDYLRYQGDRRTKTKRREIFKIKRRQFDKRLRQEERKYTAQRLNRIKSINQGNPKEFWREISKLGPGKTSTNIDSVNMDDGSVSHDPSEILQRWKEEYSKLFSSDNTKVDSEFVEQLQNLNSQLEREYENLPVNQTYVDNTSTSELNEPISLDETKRALMSLKNGKAVGIDNLPNEILKSDVLSKTLHELFNVCFSYGIVPDPCKAFDSVNHTILWNKLLAVGVYGNMYKVIRCLYSKLQSAVRLSPTMFTEWFSVDSGVRQGDNLAPTLFALFIDELVPLINGLCCGALIGDDMISCLLYADDLVLISGTVDGLQNQLNALNDWTKTQLMNVNTEKTKIMHIRKTTKDRTQFTFRLGDNIVAFVNKYRYLGLTLSEHIDYNVSVSELVSAGSRSLGSLISKFFNMGNMDYDIFTKIYENTVIPVLDYASGVWGAKQYDNIERLHYRAIRTFLGVGKTTPIPAILADMGWHPVFIHNQCNVVRLWCRLMNMPGHRICRKVFVWDREMSRRYRNTWFNSAKTLLDRCNLSHLTENDSAISTRFILDSVKSKLVADFKDKWFNEINSMPKLRTYKHLKTDFFAEPYVQKHLTRTQRSAIARIRCGTFPLEVERGRYRNIPIEQRVCKMCNTGSIEDEQHFILYCDRYSVLRNKLFTSISPDPAYPLRINELPPNAALNELLSNNNNKSIANFILDCDRIRREII</sequence>
<reference evidence="4" key="1">
    <citation type="submission" date="2021-03" db="EMBL/GenBank/DDBJ databases">
        <authorList>
            <person name="Bekaert M."/>
        </authorList>
    </citation>
    <scope>NUCLEOTIDE SEQUENCE</scope>
</reference>
<dbReference type="SUPFAM" id="SSF56219">
    <property type="entry name" value="DNase I-like"/>
    <property type="match status" value="1"/>
</dbReference>
<dbReference type="Pfam" id="PF00078">
    <property type="entry name" value="RVT_1"/>
    <property type="match status" value="1"/>
</dbReference>
<dbReference type="PANTHER" id="PTHR47027:SF20">
    <property type="entry name" value="REVERSE TRANSCRIPTASE-LIKE PROTEIN WITH RNA-DIRECTED DNA POLYMERASE DOMAIN"/>
    <property type="match status" value="1"/>
</dbReference>
<dbReference type="OrthoDB" id="6151114at2759"/>
<keyword evidence="1" id="KW-0175">Coiled coil</keyword>
<dbReference type="SUPFAM" id="SSF56672">
    <property type="entry name" value="DNA/RNA polymerases"/>
    <property type="match status" value="1"/>
</dbReference>
<keyword evidence="5" id="KW-1185">Reference proteome</keyword>
<feature type="region of interest" description="Disordered" evidence="2">
    <location>
        <begin position="1"/>
        <end position="32"/>
    </location>
</feature>
<evidence type="ECO:0000256" key="2">
    <source>
        <dbReference type="SAM" id="MobiDB-lite"/>
    </source>
</evidence>
<dbReference type="AlphaFoldDB" id="A0A8S3RIJ9"/>